<evidence type="ECO:0000313" key="3">
    <source>
        <dbReference type="WBParaSite" id="PTRK_0001291866.1"/>
    </source>
</evidence>
<protein>
    <submittedName>
        <fullName evidence="3">Uncharacterized protein</fullName>
    </submittedName>
</protein>
<keyword evidence="2" id="KW-1185">Reference proteome</keyword>
<accession>A0A0N4ZW84</accession>
<sequence>MVTTIRRTKFLILILFLILIQQNNSFKLFDFFNFNGKETTKSEQILPSSQTELLNETITTIGEAEVPETTANDVMVVVTTSSTITNDKSQNESVINSDFNDNNQDETANTIEITTTSSSIEESSNITDIDTSNNNNNNNETVIIKENLNATTMFTIIHEEEQLMGMTKNISNDGSVITTMDTLESSGQQYSVSCR</sequence>
<name>A0A0N4ZW84_PARTI</name>
<dbReference type="AlphaFoldDB" id="A0A0N4ZW84"/>
<feature type="signal peptide" evidence="1">
    <location>
        <begin position="1"/>
        <end position="25"/>
    </location>
</feature>
<reference evidence="3" key="1">
    <citation type="submission" date="2017-02" db="UniProtKB">
        <authorList>
            <consortium name="WormBaseParasite"/>
        </authorList>
    </citation>
    <scope>IDENTIFICATION</scope>
</reference>
<feature type="chain" id="PRO_5005892530" evidence="1">
    <location>
        <begin position="26"/>
        <end position="195"/>
    </location>
</feature>
<evidence type="ECO:0000313" key="2">
    <source>
        <dbReference type="Proteomes" id="UP000038045"/>
    </source>
</evidence>
<keyword evidence="1" id="KW-0732">Signal</keyword>
<dbReference type="WBParaSite" id="PTRK_0001291866.1">
    <property type="protein sequence ID" value="PTRK_0001291866.1"/>
    <property type="gene ID" value="PTRK_0001291866"/>
</dbReference>
<proteinExistence type="predicted"/>
<organism evidence="2 3">
    <name type="scientific">Parastrongyloides trichosuri</name>
    <name type="common">Possum-specific nematode worm</name>
    <dbReference type="NCBI Taxonomy" id="131310"/>
    <lineage>
        <taxon>Eukaryota</taxon>
        <taxon>Metazoa</taxon>
        <taxon>Ecdysozoa</taxon>
        <taxon>Nematoda</taxon>
        <taxon>Chromadorea</taxon>
        <taxon>Rhabditida</taxon>
        <taxon>Tylenchina</taxon>
        <taxon>Panagrolaimomorpha</taxon>
        <taxon>Strongyloidoidea</taxon>
        <taxon>Strongyloididae</taxon>
        <taxon>Parastrongyloides</taxon>
    </lineage>
</organism>
<dbReference type="Proteomes" id="UP000038045">
    <property type="component" value="Unplaced"/>
</dbReference>
<evidence type="ECO:0000256" key="1">
    <source>
        <dbReference type="SAM" id="SignalP"/>
    </source>
</evidence>